<sequence>MDENELKALFRDAPGDAPPPSFDAADVVRAAERATARRRNGIAVACSALVLVLGGVGMFGVLGDVDFGSPTAVKSDNEAASAGQPEAASARPLDGEASNFSNPPPQQGGSGPEKTGQMSAEGTYGCDQVDRELATALAGELPVPVDVAKSTPGDICTTGARSAGFQVPGGTVSAAVFPAGAAPPTLPAGASGAERTTVKGSLVVVVSLGDGSGGPVFGEADVDRFAGALAARY</sequence>
<evidence type="ECO:0000313" key="4">
    <source>
        <dbReference type="EMBL" id="OKA04164.1"/>
    </source>
</evidence>
<feature type="compositionally biased region" description="Basic and acidic residues" evidence="1">
    <location>
        <begin position="1"/>
        <end position="14"/>
    </location>
</feature>
<feature type="transmembrane region" description="Helical" evidence="2">
    <location>
        <begin position="42"/>
        <end position="62"/>
    </location>
</feature>
<keyword evidence="2" id="KW-0472">Membrane</keyword>
<feature type="region of interest" description="Disordered" evidence="1">
    <location>
        <begin position="1"/>
        <end position="22"/>
    </location>
</feature>
<keyword evidence="2" id="KW-0812">Transmembrane</keyword>
<reference evidence="4 6" key="2">
    <citation type="submission" date="2016-11" db="EMBL/GenBank/DDBJ databases">
        <title>Genome sequencing of Amycolatopsis regifaucium.</title>
        <authorList>
            <person name="Mayilraj S."/>
            <person name="Kaur N."/>
        </authorList>
    </citation>
    <scope>NUCLEOTIDE SEQUENCE [LARGE SCALE GENOMIC DNA]</scope>
    <source>
        <strain evidence="4 6">GY080</strain>
    </source>
</reference>
<gene>
    <name evidence="4" type="ORF">ATP06_0233660</name>
    <name evidence="3" type="ORF">AVL48_02800</name>
</gene>
<evidence type="ECO:0000313" key="3">
    <source>
        <dbReference type="EMBL" id="KZB85140.1"/>
    </source>
</evidence>
<dbReference type="RefSeq" id="WP_061981876.1">
    <property type="nucleotide sequence ID" value="NZ_FOPQ01000007.1"/>
</dbReference>
<evidence type="ECO:0000256" key="2">
    <source>
        <dbReference type="SAM" id="Phobius"/>
    </source>
</evidence>
<protein>
    <submittedName>
        <fullName evidence="3">Uncharacterized protein</fullName>
    </submittedName>
</protein>
<evidence type="ECO:0000313" key="5">
    <source>
        <dbReference type="Proteomes" id="UP000076321"/>
    </source>
</evidence>
<dbReference type="Proteomes" id="UP000186883">
    <property type="component" value="Unassembled WGS sequence"/>
</dbReference>
<dbReference type="Proteomes" id="UP000076321">
    <property type="component" value="Unassembled WGS sequence"/>
</dbReference>
<dbReference type="OrthoDB" id="3698019at2"/>
<proteinExistence type="predicted"/>
<dbReference type="EMBL" id="LOBU02000024">
    <property type="protein sequence ID" value="OKA04164.1"/>
    <property type="molecule type" value="Genomic_DNA"/>
</dbReference>
<feature type="region of interest" description="Disordered" evidence="1">
    <location>
        <begin position="74"/>
        <end position="122"/>
    </location>
</feature>
<dbReference type="EMBL" id="LQCI01000012">
    <property type="protein sequence ID" value="KZB85140.1"/>
    <property type="molecule type" value="Genomic_DNA"/>
</dbReference>
<keyword evidence="6" id="KW-1185">Reference proteome</keyword>
<evidence type="ECO:0000256" key="1">
    <source>
        <dbReference type="SAM" id="MobiDB-lite"/>
    </source>
</evidence>
<reference evidence="3 5" key="1">
    <citation type="submission" date="2015-12" db="EMBL/GenBank/DDBJ databases">
        <title>Amycolatopsis regifaucium genome sequencing and assembly.</title>
        <authorList>
            <person name="Mayilraj S."/>
        </authorList>
    </citation>
    <scope>NUCLEOTIDE SEQUENCE [LARGE SCALE GENOMIC DNA]</scope>
    <source>
        <strain evidence="3 5">GY080</strain>
    </source>
</reference>
<feature type="compositionally biased region" description="Low complexity" evidence="1">
    <location>
        <begin position="78"/>
        <end position="90"/>
    </location>
</feature>
<name>A0A154MM55_9PSEU</name>
<comment type="caution">
    <text evidence="3">The sequence shown here is derived from an EMBL/GenBank/DDBJ whole genome shotgun (WGS) entry which is preliminary data.</text>
</comment>
<dbReference type="AlphaFoldDB" id="A0A154MM55"/>
<organism evidence="3 5">
    <name type="scientific">Amycolatopsis regifaucium</name>
    <dbReference type="NCBI Taxonomy" id="546365"/>
    <lineage>
        <taxon>Bacteria</taxon>
        <taxon>Bacillati</taxon>
        <taxon>Actinomycetota</taxon>
        <taxon>Actinomycetes</taxon>
        <taxon>Pseudonocardiales</taxon>
        <taxon>Pseudonocardiaceae</taxon>
        <taxon>Amycolatopsis</taxon>
    </lineage>
</organism>
<accession>A0A154MM55</accession>
<keyword evidence="2" id="KW-1133">Transmembrane helix</keyword>
<evidence type="ECO:0000313" key="6">
    <source>
        <dbReference type="Proteomes" id="UP000186883"/>
    </source>
</evidence>